<evidence type="ECO:0000259" key="1">
    <source>
        <dbReference type="Pfam" id="PF20600"/>
    </source>
</evidence>
<proteinExistence type="predicted"/>
<evidence type="ECO:0000313" key="2">
    <source>
        <dbReference type="EMBL" id="CEG38873.1"/>
    </source>
</evidence>
<dbReference type="InterPro" id="IPR046768">
    <property type="entry name" value="ExoX-like_C"/>
</dbReference>
<dbReference type="Pfam" id="PF20600">
    <property type="entry name" value="ExoX-like_C"/>
    <property type="match status" value="1"/>
</dbReference>
<reference evidence="3" key="1">
    <citation type="submission" date="2014-09" db="EMBL/GenBank/DDBJ databases">
        <authorList>
            <person name="Sharma Rahul"/>
            <person name="Thines Marco"/>
        </authorList>
    </citation>
    <scope>NUCLEOTIDE SEQUENCE [LARGE SCALE GENOMIC DNA]</scope>
</reference>
<organism evidence="2 3">
    <name type="scientific">Plasmopara halstedii</name>
    <name type="common">Downy mildew of sunflower</name>
    <dbReference type="NCBI Taxonomy" id="4781"/>
    <lineage>
        <taxon>Eukaryota</taxon>
        <taxon>Sar</taxon>
        <taxon>Stramenopiles</taxon>
        <taxon>Oomycota</taxon>
        <taxon>Peronosporomycetes</taxon>
        <taxon>Peronosporales</taxon>
        <taxon>Peronosporaceae</taxon>
        <taxon>Plasmopara</taxon>
    </lineage>
</organism>
<name>A0A0P1AE99_PLAHL</name>
<feature type="domain" description="Exodeoxyribonuclease X-like C-terminal" evidence="1">
    <location>
        <begin position="185"/>
        <end position="210"/>
    </location>
</feature>
<protein>
    <recommendedName>
        <fullName evidence="1">Exodeoxyribonuclease X-like C-terminal domain-containing protein</fullName>
    </recommendedName>
</protein>
<dbReference type="Proteomes" id="UP000054928">
    <property type="component" value="Unassembled WGS sequence"/>
</dbReference>
<keyword evidence="3" id="KW-1185">Reference proteome</keyword>
<dbReference type="GeneID" id="36403975"/>
<dbReference type="RefSeq" id="XP_024575242.1">
    <property type="nucleotide sequence ID" value="XM_024724356.1"/>
</dbReference>
<accession>A0A0P1AE99</accession>
<evidence type="ECO:0000313" key="3">
    <source>
        <dbReference type="Proteomes" id="UP000054928"/>
    </source>
</evidence>
<sequence>MVDDRGSVLTMVEADDIEKTVKDYKPCGDDVEREARHGTKTAFDLQLSASVKNAKYVILLPFAEQTSNLNAAAVQQFQSPFDSAPWTLHPVRAFATLTFVSIASINGDLTPELVNGLLDYQTWSLTDRVLIADVSRLTERDVPQAIQVKETKCQGTNMLVLVVSEQELSYDRLTAIYTDIMSSTLTFGKYKNSTIQEVLDKDPSYCRWLRNQSNLDEDMAKFPASIFANESDDGSYLLNFGKYKGKSVQQVFAIDKLFEK</sequence>
<dbReference type="AlphaFoldDB" id="A0A0P1AE99"/>
<dbReference type="OrthoDB" id="96820at2759"/>
<dbReference type="EMBL" id="CCYD01000322">
    <property type="protein sequence ID" value="CEG38873.1"/>
    <property type="molecule type" value="Genomic_DNA"/>
</dbReference>